<dbReference type="InterPro" id="IPR019888">
    <property type="entry name" value="Tscrpt_reg_AsnC-like"/>
</dbReference>
<dbReference type="GO" id="GO:0043200">
    <property type="term" value="P:response to amino acid"/>
    <property type="evidence" value="ECO:0007669"/>
    <property type="project" value="TreeGrafter"/>
</dbReference>
<dbReference type="InterPro" id="IPR000485">
    <property type="entry name" value="AsnC-type_HTH_dom"/>
</dbReference>
<dbReference type="PROSITE" id="PS50956">
    <property type="entry name" value="HTH_ASNC_2"/>
    <property type="match status" value="1"/>
</dbReference>
<reference evidence="5 6" key="1">
    <citation type="submission" date="2019-03" db="EMBL/GenBank/DDBJ databases">
        <title>Genomic Encyclopedia of Type Strains, Phase IV (KMG-IV): sequencing the most valuable type-strain genomes for metagenomic binning, comparative biology and taxonomic classification.</title>
        <authorList>
            <person name="Goeker M."/>
        </authorList>
    </citation>
    <scope>NUCLEOTIDE SEQUENCE [LARGE SCALE GENOMIC DNA]</scope>
    <source>
        <strain evidence="5 6">DSM 24591</strain>
    </source>
</reference>
<protein>
    <submittedName>
        <fullName evidence="5">AsnC family transcriptional regulator</fullName>
    </submittedName>
</protein>
<evidence type="ECO:0000256" key="2">
    <source>
        <dbReference type="ARBA" id="ARBA00023125"/>
    </source>
</evidence>
<accession>A0A4R3LVQ4</accession>
<evidence type="ECO:0000313" key="6">
    <source>
        <dbReference type="Proteomes" id="UP000295525"/>
    </source>
</evidence>
<dbReference type="PANTHER" id="PTHR30154:SF34">
    <property type="entry name" value="TRANSCRIPTIONAL REGULATOR AZLB"/>
    <property type="match status" value="1"/>
</dbReference>
<dbReference type="SUPFAM" id="SSF54909">
    <property type="entry name" value="Dimeric alpha+beta barrel"/>
    <property type="match status" value="1"/>
</dbReference>
<proteinExistence type="predicted"/>
<evidence type="ECO:0000313" key="5">
    <source>
        <dbReference type="EMBL" id="TCT02537.1"/>
    </source>
</evidence>
<dbReference type="InterPro" id="IPR019887">
    <property type="entry name" value="Tscrpt_reg_AsnC/Lrp_C"/>
</dbReference>
<dbReference type="GO" id="GO:0005829">
    <property type="term" value="C:cytosol"/>
    <property type="evidence" value="ECO:0007669"/>
    <property type="project" value="TreeGrafter"/>
</dbReference>
<keyword evidence="6" id="KW-1185">Reference proteome</keyword>
<dbReference type="GO" id="GO:0006355">
    <property type="term" value="P:regulation of DNA-templated transcription"/>
    <property type="evidence" value="ECO:0007669"/>
    <property type="project" value="UniProtKB-ARBA"/>
</dbReference>
<dbReference type="PRINTS" id="PR00033">
    <property type="entry name" value="HTHASNC"/>
</dbReference>
<evidence type="ECO:0000256" key="3">
    <source>
        <dbReference type="ARBA" id="ARBA00023163"/>
    </source>
</evidence>
<dbReference type="SMART" id="SM00344">
    <property type="entry name" value="HTH_ASNC"/>
    <property type="match status" value="1"/>
</dbReference>
<dbReference type="Pfam" id="PF13412">
    <property type="entry name" value="HTH_24"/>
    <property type="match status" value="1"/>
</dbReference>
<keyword evidence="3" id="KW-0804">Transcription</keyword>
<dbReference type="CDD" id="cd00090">
    <property type="entry name" value="HTH_ARSR"/>
    <property type="match status" value="1"/>
</dbReference>
<evidence type="ECO:0000256" key="1">
    <source>
        <dbReference type="ARBA" id="ARBA00023015"/>
    </source>
</evidence>
<comment type="caution">
    <text evidence="5">The sequence shown here is derived from an EMBL/GenBank/DDBJ whole genome shotgun (WGS) entry which is preliminary data.</text>
</comment>
<dbReference type="InterPro" id="IPR011991">
    <property type="entry name" value="ArsR-like_HTH"/>
</dbReference>
<feature type="domain" description="HTH asnC-type" evidence="4">
    <location>
        <begin position="2"/>
        <end position="63"/>
    </location>
</feature>
<dbReference type="PANTHER" id="PTHR30154">
    <property type="entry name" value="LEUCINE-RESPONSIVE REGULATORY PROTEIN"/>
    <property type="match status" value="1"/>
</dbReference>
<dbReference type="AlphaFoldDB" id="A0A4R3LVQ4"/>
<sequence length="159" mass="18309">MLDAYDRKILIEMQNDARIAQSELGERVHLSTAAVNRRLKRLTDEGIIKKYTAVVSPEAVGYPLTIVAEVEAESEQLDLFDAMKRSFEACPLVQQCYYVTGQCDFILIITVQDMEQYRDLTRRLFFQNNNVKRFRTFVAMGREKVSLDLPIDDQPLDAP</sequence>
<keyword evidence="2" id="KW-0238">DNA-binding</keyword>
<dbReference type="InterPro" id="IPR036390">
    <property type="entry name" value="WH_DNA-bd_sf"/>
</dbReference>
<gene>
    <name evidence="5" type="ORF">EDC26_11835</name>
</gene>
<dbReference type="RefSeq" id="WP_132585000.1">
    <property type="nucleotide sequence ID" value="NZ_SMAJ01000018.1"/>
</dbReference>
<dbReference type="Gene3D" id="1.10.10.10">
    <property type="entry name" value="Winged helix-like DNA-binding domain superfamily/Winged helix DNA-binding domain"/>
    <property type="match status" value="1"/>
</dbReference>
<dbReference type="Pfam" id="PF01037">
    <property type="entry name" value="AsnC_trans_reg"/>
    <property type="match status" value="1"/>
</dbReference>
<dbReference type="InterPro" id="IPR036388">
    <property type="entry name" value="WH-like_DNA-bd_sf"/>
</dbReference>
<evidence type="ECO:0000259" key="4">
    <source>
        <dbReference type="PROSITE" id="PS50956"/>
    </source>
</evidence>
<organism evidence="5 6">
    <name type="scientific">Paralcaligenes ureilyticus</name>
    <dbReference type="NCBI Taxonomy" id="627131"/>
    <lineage>
        <taxon>Bacteria</taxon>
        <taxon>Pseudomonadati</taxon>
        <taxon>Pseudomonadota</taxon>
        <taxon>Betaproteobacteria</taxon>
        <taxon>Burkholderiales</taxon>
        <taxon>Alcaligenaceae</taxon>
        <taxon>Paralcaligenes</taxon>
    </lineage>
</organism>
<dbReference type="InterPro" id="IPR011008">
    <property type="entry name" value="Dimeric_a/b-barrel"/>
</dbReference>
<dbReference type="SUPFAM" id="SSF46785">
    <property type="entry name" value="Winged helix' DNA-binding domain"/>
    <property type="match status" value="1"/>
</dbReference>
<dbReference type="OrthoDB" id="8590699at2"/>
<dbReference type="Proteomes" id="UP000295525">
    <property type="component" value="Unassembled WGS sequence"/>
</dbReference>
<dbReference type="GO" id="GO:0043565">
    <property type="term" value="F:sequence-specific DNA binding"/>
    <property type="evidence" value="ECO:0007669"/>
    <property type="project" value="InterPro"/>
</dbReference>
<dbReference type="Gene3D" id="3.30.70.920">
    <property type="match status" value="1"/>
</dbReference>
<keyword evidence="1" id="KW-0805">Transcription regulation</keyword>
<name>A0A4R3LVQ4_9BURK</name>
<dbReference type="EMBL" id="SMAJ01000018">
    <property type="protein sequence ID" value="TCT02537.1"/>
    <property type="molecule type" value="Genomic_DNA"/>
</dbReference>